<gene>
    <name evidence="1" type="ORF">SAMN05216410_2698</name>
</gene>
<dbReference type="EMBL" id="FMYH01000005">
    <property type="protein sequence ID" value="SDD04371.1"/>
    <property type="molecule type" value="Genomic_DNA"/>
</dbReference>
<organism evidence="1 2">
    <name type="scientific">Sanguibacter gelidistatuariae</name>
    <dbReference type="NCBI Taxonomy" id="1814289"/>
    <lineage>
        <taxon>Bacteria</taxon>
        <taxon>Bacillati</taxon>
        <taxon>Actinomycetota</taxon>
        <taxon>Actinomycetes</taxon>
        <taxon>Micrococcales</taxon>
        <taxon>Sanguibacteraceae</taxon>
        <taxon>Sanguibacter</taxon>
    </lineage>
</organism>
<sequence>MTTTSAVLRDDDPRRSELQAQGWQVVAQSWGAQLDAAGADRNRLQTLVDLARPVGEVRELTRADVAAILALDLATIRDYPGGVASAHPALTSDSAQVGPERRAFGVVSPEGDLVAMTFVDLDCDIAETDFTVVAPMGRGCCLSTAVKAASVLALLAEGTRAFRTGGSAENPAILAANHRVGYVVDERWLTFASPAPQDAAQSSS</sequence>
<dbReference type="AlphaFoldDB" id="A0A1G6RIV3"/>
<keyword evidence="2" id="KW-1185">Reference proteome</keyword>
<protein>
    <recommendedName>
        <fullName evidence="3">N-acetyltransferase domain-containing protein</fullName>
    </recommendedName>
</protein>
<dbReference type="Proteomes" id="UP000199039">
    <property type="component" value="Unassembled WGS sequence"/>
</dbReference>
<evidence type="ECO:0000313" key="1">
    <source>
        <dbReference type="EMBL" id="SDD04371.1"/>
    </source>
</evidence>
<dbReference type="OrthoDB" id="4821781at2"/>
<dbReference type="Gene3D" id="3.40.630.30">
    <property type="match status" value="1"/>
</dbReference>
<name>A0A1G6RIV3_9MICO</name>
<reference evidence="1 2" key="1">
    <citation type="submission" date="2016-09" db="EMBL/GenBank/DDBJ databases">
        <authorList>
            <person name="Capua I."/>
            <person name="De Benedictis P."/>
            <person name="Joannis T."/>
            <person name="Lombin L.H."/>
            <person name="Cattoli G."/>
        </authorList>
    </citation>
    <scope>NUCLEOTIDE SEQUENCE [LARGE SCALE GENOMIC DNA]</scope>
    <source>
        <strain evidence="1 2">ISLP-3</strain>
    </source>
</reference>
<dbReference type="STRING" id="1814289.SAMN05216410_2698"/>
<dbReference type="RefSeq" id="WP_093183955.1">
    <property type="nucleotide sequence ID" value="NZ_FMYH01000005.1"/>
</dbReference>
<evidence type="ECO:0000313" key="2">
    <source>
        <dbReference type="Proteomes" id="UP000199039"/>
    </source>
</evidence>
<proteinExistence type="predicted"/>
<accession>A0A1G6RIV3</accession>
<dbReference type="SUPFAM" id="SSF55729">
    <property type="entry name" value="Acyl-CoA N-acyltransferases (Nat)"/>
    <property type="match status" value="1"/>
</dbReference>
<dbReference type="InterPro" id="IPR016181">
    <property type="entry name" value="Acyl_CoA_acyltransferase"/>
</dbReference>
<evidence type="ECO:0008006" key="3">
    <source>
        <dbReference type="Google" id="ProtNLM"/>
    </source>
</evidence>